<dbReference type="GO" id="GO:0004519">
    <property type="term" value="F:endonuclease activity"/>
    <property type="evidence" value="ECO:0007669"/>
    <property type="project" value="UniProtKB-KW"/>
</dbReference>
<protein>
    <submittedName>
        <fullName evidence="8">UV damage repair endonuclease UvdE</fullName>
    </submittedName>
</protein>
<evidence type="ECO:0000256" key="3">
    <source>
        <dbReference type="ARBA" id="ARBA00022763"/>
    </source>
</evidence>
<dbReference type="PANTHER" id="PTHR31290">
    <property type="entry name" value="UV-DAMAGE ENDONUCLEASE"/>
    <property type="match status" value="1"/>
</dbReference>
<keyword evidence="4" id="KW-0228">DNA excision</keyword>
<evidence type="ECO:0000256" key="4">
    <source>
        <dbReference type="ARBA" id="ARBA00022769"/>
    </source>
</evidence>
<dbReference type="NCBIfam" id="TIGR00629">
    <property type="entry name" value="uvde"/>
    <property type="match status" value="1"/>
</dbReference>
<keyword evidence="9" id="KW-1185">Reference proteome</keyword>
<dbReference type="InterPro" id="IPR004601">
    <property type="entry name" value="UvdE"/>
</dbReference>
<name>A0A081NTX4_9BACL</name>
<dbReference type="SUPFAM" id="SSF51658">
    <property type="entry name" value="Xylose isomerase-like"/>
    <property type="match status" value="1"/>
</dbReference>
<dbReference type="eggNOG" id="COG4294">
    <property type="taxonomic scope" value="Bacteria"/>
</dbReference>
<evidence type="ECO:0000256" key="1">
    <source>
        <dbReference type="ARBA" id="ARBA00022722"/>
    </source>
</evidence>
<dbReference type="Pfam" id="PF03851">
    <property type="entry name" value="UvdE"/>
    <property type="match status" value="1"/>
</dbReference>
<gene>
    <name evidence="8" type="ORF">ET33_30410</name>
</gene>
<evidence type="ECO:0000256" key="7">
    <source>
        <dbReference type="SAM" id="MobiDB-lite"/>
    </source>
</evidence>
<accession>A0A081NTX4</accession>
<keyword evidence="3" id="KW-0227">DNA damage</keyword>
<evidence type="ECO:0000313" key="8">
    <source>
        <dbReference type="EMBL" id="KEQ21897.1"/>
    </source>
</evidence>
<proteinExistence type="predicted"/>
<dbReference type="GO" id="GO:0009411">
    <property type="term" value="P:response to UV"/>
    <property type="evidence" value="ECO:0007669"/>
    <property type="project" value="InterPro"/>
</dbReference>
<keyword evidence="6" id="KW-0234">DNA repair</keyword>
<dbReference type="OrthoDB" id="9782576at2"/>
<dbReference type="Proteomes" id="UP000028123">
    <property type="component" value="Unassembled WGS sequence"/>
</dbReference>
<keyword evidence="5" id="KW-0378">Hydrolase</keyword>
<evidence type="ECO:0000313" key="9">
    <source>
        <dbReference type="Proteomes" id="UP000028123"/>
    </source>
</evidence>
<evidence type="ECO:0000256" key="6">
    <source>
        <dbReference type="ARBA" id="ARBA00023204"/>
    </source>
</evidence>
<sequence length="330" mass="37736">MIVRLGYVAMSMIVQNASPSKTMTYTNFAKLDDRGAALRKLERIAAENLHNTLRLLKHNRAHDIELYRCSSKLIPLAGHEMLSDWDPMEVLAEPFAEIGSYARGHRMRISFHPDHFTVLSTPREEVLRHSFADLDRHVRMLEAMGLDASAKCNIHIGGTYGNKTTARERFIRNFDALEERIRERMTLENDDKTFNALETLEVCEEVGVPMVLDIHHDQVNRSEETAEELWPRIRQTWQGQKAQADTAASPHELPPKIHVSSPKSEKDPRSHADFIDTGILMLFLRAIASTTPRIDIMLEAKRKDEALFRLMEAIRQEEGITVLSQASFEL</sequence>
<dbReference type="AlphaFoldDB" id="A0A081NTX4"/>
<evidence type="ECO:0000256" key="5">
    <source>
        <dbReference type="ARBA" id="ARBA00022801"/>
    </source>
</evidence>
<comment type="caution">
    <text evidence="8">The sequence shown here is derived from an EMBL/GenBank/DDBJ whole genome shotgun (WGS) entry which is preliminary data.</text>
</comment>
<dbReference type="Gene3D" id="3.20.20.150">
    <property type="entry name" value="Divalent-metal-dependent TIM barrel enzymes"/>
    <property type="match status" value="1"/>
</dbReference>
<keyword evidence="2 8" id="KW-0255">Endonuclease</keyword>
<dbReference type="GO" id="GO:0016787">
    <property type="term" value="F:hydrolase activity"/>
    <property type="evidence" value="ECO:0007669"/>
    <property type="project" value="UniProtKB-KW"/>
</dbReference>
<evidence type="ECO:0000256" key="2">
    <source>
        <dbReference type="ARBA" id="ARBA00022759"/>
    </source>
</evidence>
<dbReference type="PANTHER" id="PTHR31290:SF5">
    <property type="entry name" value="UV-DAMAGE ENDONUCLEASE"/>
    <property type="match status" value="1"/>
</dbReference>
<feature type="region of interest" description="Disordered" evidence="7">
    <location>
        <begin position="240"/>
        <end position="270"/>
    </location>
</feature>
<dbReference type="RefSeq" id="WP_036693126.1">
    <property type="nucleotide sequence ID" value="NZ_JNVM01000052.1"/>
</dbReference>
<reference evidence="8 9" key="1">
    <citation type="submission" date="2014-06" db="EMBL/GenBank/DDBJ databases">
        <title>Draft genome sequence of Paenibacillus sp. MSt1.</title>
        <authorList>
            <person name="Aw Y.K."/>
            <person name="Ong K.S."/>
            <person name="Gan H.M."/>
            <person name="Lee S.M."/>
        </authorList>
    </citation>
    <scope>NUCLEOTIDE SEQUENCE [LARGE SCALE GENOMIC DNA]</scope>
    <source>
        <strain evidence="8 9">MSt1</strain>
    </source>
</reference>
<dbReference type="InterPro" id="IPR036237">
    <property type="entry name" value="Xyl_isomerase-like_sf"/>
</dbReference>
<dbReference type="GO" id="GO:0006289">
    <property type="term" value="P:nucleotide-excision repair"/>
    <property type="evidence" value="ECO:0007669"/>
    <property type="project" value="InterPro"/>
</dbReference>
<keyword evidence="1" id="KW-0540">Nuclease</keyword>
<dbReference type="EMBL" id="JNVM01000052">
    <property type="protein sequence ID" value="KEQ21897.1"/>
    <property type="molecule type" value="Genomic_DNA"/>
</dbReference>
<organism evidence="8 9">
    <name type="scientific">Paenibacillus tyrfis</name>
    <dbReference type="NCBI Taxonomy" id="1501230"/>
    <lineage>
        <taxon>Bacteria</taxon>
        <taxon>Bacillati</taxon>
        <taxon>Bacillota</taxon>
        <taxon>Bacilli</taxon>
        <taxon>Bacillales</taxon>
        <taxon>Paenibacillaceae</taxon>
        <taxon>Paenibacillus</taxon>
    </lineage>
</organism>